<comment type="similarity">
    <text evidence="2 11">Belongs to the cation transport ATPase (P-type) (TC 3.A.3) family. Type IB subfamily.</text>
</comment>
<dbReference type="Gene3D" id="3.40.1110.10">
    <property type="entry name" value="Calcium-transporting ATPase, cytoplasmic domain N"/>
    <property type="match status" value="1"/>
</dbReference>
<feature type="transmembrane region" description="Helical" evidence="11">
    <location>
        <begin position="94"/>
        <end position="112"/>
    </location>
</feature>
<keyword evidence="5 11" id="KW-0547">Nucleotide-binding</keyword>
<dbReference type="SFLD" id="SFLDF00027">
    <property type="entry name" value="p-type_atpase"/>
    <property type="match status" value="1"/>
</dbReference>
<sequence>MLNKLSHDFLKKNKNKIFKTPFILFLLGINIYLFIFLPFFHLDLLTIPWNNSYPLTEGIFKIIVTFIILILIGYHILYEGFIETFNETIKNKKFTPNIHILMSLGALGFIFIGNYNDSIILIIIFSGANFLEEYAESKSHKEIKNLLKMAPTKARLLKENNNIEIIDVKKLKIGDHIIILNGDQIPSDGFIFSGNSTINEANITGESLPIDKKEGDSIFCSTINITNSFIMEITSNSDETIFSKIIKLVSQNKNNISKKASFIKKIEPIYVKLILIIVFIILIIGLIIGKITKIDINELFYKTIIFLTVASPCALAVADIPATLSAISNLANKKILLKGGRTLEIFSDIKNIAFDKTGTLTKGKPVVENFIFKNNILEKDKKKYLDILFAMEKKSNHPVAFSIKNFLEKNKNIDNNLEIEIKNLLGVGIEAFYKKKFYKVAKIDTFTNVTDYISLKTKKFLSEGKTVIGFSCDNEIIILITILDKLREEAKEVVKYFNDQKINTFMITGDNYQTALSLKKKILLKKIFHNVLPHEKSEIIIKLKNKYGMIAMVGDGVNDTPALVNSDVGITLKEGTDVAIDVSDVILMQNNLKQIIYLHKISIKLKKILWQNIVFSITIICLLIFINFYPYITWMPKNFTTIIVVFCHELSTILVILNGLRMLKKIKNILI</sequence>
<organism evidence="14">
    <name type="scientific">Phytoplasma mali (strain AT)</name>
    <dbReference type="NCBI Taxonomy" id="482235"/>
    <lineage>
        <taxon>Bacteria</taxon>
        <taxon>Bacillati</taxon>
        <taxon>Mycoplasmatota</taxon>
        <taxon>Mollicutes</taxon>
        <taxon>Acholeplasmatales</taxon>
        <taxon>Acholeplasmataceae</taxon>
        <taxon>Candidatus Phytoplasma</taxon>
        <taxon>16SrX (Apple proliferation group)</taxon>
    </lineage>
</organism>
<dbReference type="InterPro" id="IPR018303">
    <property type="entry name" value="ATPase_P-typ_P_site"/>
</dbReference>
<dbReference type="Proteomes" id="UP000002020">
    <property type="component" value="Chromosome"/>
</dbReference>
<evidence type="ECO:0000256" key="4">
    <source>
        <dbReference type="ARBA" id="ARBA00022723"/>
    </source>
</evidence>
<dbReference type="STRING" id="37692.ATP_00228"/>
<dbReference type="FunFam" id="2.70.150.10:FF:000002">
    <property type="entry name" value="Copper-transporting ATPase 1, putative"/>
    <property type="match status" value="1"/>
</dbReference>
<keyword evidence="8" id="KW-1278">Translocase</keyword>
<dbReference type="KEGG" id="pml:ATP_00228"/>
<dbReference type="GO" id="GO:0005886">
    <property type="term" value="C:plasma membrane"/>
    <property type="evidence" value="ECO:0007669"/>
    <property type="project" value="UniProtKB-SubCell"/>
</dbReference>
<dbReference type="InterPro" id="IPR044492">
    <property type="entry name" value="P_typ_ATPase_HD_dom"/>
</dbReference>
<dbReference type="InterPro" id="IPR059000">
    <property type="entry name" value="ATPase_P-type_domA"/>
</dbReference>
<gene>
    <name evidence="13" type="ordered locus">ATP_00228</name>
</gene>
<feature type="transmembrane region" description="Helical" evidence="11">
    <location>
        <begin position="118"/>
        <end position="135"/>
    </location>
</feature>
<evidence type="ECO:0000256" key="2">
    <source>
        <dbReference type="ARBA" id="ARBA00006024"/>
    </source>
</evidence>
<dbReference type="InterPro" id="IPR008250">
    <property type="entry name" value="ATPase_P-typ_transduc_dom_A_sf"/>
</dbReference>
<evidence type="ECO:0000256" key="6">
    <source>
        <dbReference type="ARBA" id="ARBA00022840"/>
    </source>
</evidence>
<dbReference type="SFLD" id="SFLDS00003">
    <property type="entry name" value="Haloacid_Dehalogenase"/>
    <property type="match status" value="1"/>
</dbReference>
<dbReference type="GO" id="GO:0016887">
    <property type="term" value="F:ATP hydrolysis activity"/>
    <property type="evidence" value="ECO:0007669"/>
    <property type="project" value="InterPro"/>
</dbReference>
<reference evidence="13 14" key="1">
    <citation type="journal article" date="2008" name="BMC Genomics">
        <title>The linear chromosome of the plant-pathogenic mycoplasma 'Candidatus Phytoplasma mali'.</title>
        <authorList>
            <person name="Kube M."/>
            <person name="Schneider B."/>
            <person name="Kuhl H."/>
            <person name="Dandekar T."/>
            <person name="Heitmann K."/>
            <person name="Migdoll A.M."/>
            <person name="Reinhardt R."/>
            <person name="Seemueller E."/>
        </authorList>
    </citation>
    <scope>NUCLEOTIDE SEQUENCE [LARGE SCALE GENOMIC DNA]</scope>
    <source>
        <strain evidence="13 14">AT</strain>
    </source>
</reference>
<keyword evidence="10 11" id="KW-0472">Membrane</keyword>
<feature type="transmembrane region" description="Helical" evidence="11">
    <location>
        <begin position="62"/>
        <end position="82"/>
    </location>
</feature>
<evidence type="ECO:0000256" key="5">
    <source>
        <dbReference type="ARBA" id="ARBA00022741"/>
    </source>
</evidence>
<dbReference type="PANTHER" id="PTHR43079:SF1">
    <property type="entry name" value="CADMIUM_ZINC-TRANSPORTING ATPASE HMA1, CHLOROPLASTIC-RELATED"/>
    <property type="match status" value="1"/>
</dbReference>
<dbReference type="Pfam" id="PF00702">
    <property type="entry name" value="Hydrolase"/>
    <property type="match status" value="1"/>
</dbReference>
<name>B3QZM8_PHYMT</name>
<evidence type="ECO:0000313" key="13">
    <source>
        <dbReference type="EMBL" id="CAP18415.1"/>
    </source>
</evidence>
<dbReference type="EMBL" id="CU469464">
    <property type="protein sequence ID" value="CAP18415.1"/>
    <property type="molecule type" value="Genomic_DNA"/>
</dbReference>
<evidence type="ECO:0000256" key="7">
    <source>
        <dbReference type="ARBA" id="ARBA00022842"/>
    </source>
</evidence>
<evidence type="ECO:0000259" key="12">
    <source>
        <dbReference type="Pfam" id="PF00122"/>
    </source>
</evidence>
<dbReference type="InterPro" id="IPR001757">
    <property type="entry name" value="P_typ_ATPase"/>
</dbReference>
<dbReference type="SUPFAM" id="SSF56784">
    <property type="entry name" value="HAD-like"/>
    <property type="match status" value="1"/>
</dbReference>
<keyword evidence="9 11" id="KW-1133">Transmembrane helix</keyword>
<feature type="transmembrane region" description="Helical" evidence="11">
    <location>
        <begin position="269"/>
        <end position="292"/>
    </location>
</feature>
<evidence type="ECO:0000256" key="8">
    <source>
        <dbReference type="ARBA" id="ARBA00022967"/>
    </source>
</evidence>
<dbReference type="PROSITE" id="PS00154">
    <property type="entry name" value="ATPASE_E1_E2"/>
    <property type="match status" value="1"/>
</dbReference>
<comment type="subcellular location">
    <subcellularLocation>
        <location evidence="1">Cell membrane</location>
        <topology evidence="1">Multi-pass membrane protein</topology>
    </subcellularLocation>
</comment>
<feature type="transmembrane region" description="Helical" evidence="11">
    <location>
        <begin position="21"/>
        <end position="42"/>
    </location>
</feature>
<feature type="domain" description="P-type ATPase A" evidence="12">
    <location>
        <begin position="148"/>
        <end position="249"/>
    </location>
</feature>
<dbReference type="InterPro" id="IPR023214">
    <property type="entry name" value="HAD_sf"/>
</dbReference>
<evidence type="ECO:0000256" key="9">
    <source>
        <dbReference type="ARBA" id="ARBA00022989"/>
    </source>
</evidence>
<evidence type="ECO:0000256" key="11">
    <source>
        <dbReference type="RuleBase" id="RU362081"/>
    </source>
</evidence>
<dbReference type="InterPro" id="IPR036412">
    <property type="entry name" value="HAD-like_sf"/>
</dbReference>
<dbReference type="GO" id="GO:0046872">
    <property type="term" value="F:metal ion binding"/>
    <property type="evidence" value="ECO:0007669"/>
    <property type="project" value="UniProtKB-KW"/>
</dbReference>
<dbReference type="Gene3D" id="3.40.50.1000">
    <property type="entry name" value="HAD superfamily/HAD-like"/>
    <property type="match status" value="1"/>
</dbReference>
<proteinExistence type="inferred from homology"/>
<feature type="transmembrane region" description="Helical" evidence="11">
    <location>
        <begin position="608"/>
        <end position="632"/>
    </location>
</feature>
<dbReference type="SUPFAM" id="SSF81665">
    <property type="entry name" value="Calcium ATPase, transmembrane domain M"/>
    <property type="match status" value="1"/>
</dbReference>
<dbReference type="EC" id="3.6.3.-" evidence="13"/>
<evidence type="ECO:0000313" key="14">
    <source>
        <dbReference type="Proteomes" id="UP000002020"/>
    </source>
</evidence>
<keyword evidence="6 11" id="KW-0067">ATP-binding</keyword>
<keyword evidence="7" id="KW-0460">Magnesium</keyword>
<dbReference type="eggNOG" id="COG2217">
    <property type="taxonomic scope" value="Bacteria"/>
</dbReference>
<dbReference type="AlphaFoldDB" id="B3QZM8"/>
<keyword evidence="11" id="KW-1003">Cell membrane</keyword>
<dbReference type="InterPro" id="IPR051949">
    <property type="entry name" value="Cation_Transport_ATPase"/>
</dbReference>
<dbReference type="SFLD" id="SFLDG00002">
    <property type="entry name" value="C1.7:_P-type_atpase_like"/>
    <property type="match status" value="1"/>
</dbReference>
<dbReference type="Pfam" id="PF00122">
    <property type="entry name" value="E1-E2_ATPase"/>
    <property type="match status" value="1"/>
</dbReference>
<feature type="transmembrane region" description="Helical" evidence="11">
    <location>
        <begin position="638"/>
        <end position="660"/>
    </location>
</feature>
<evidence type="ECO:0000256" key="3">
    <source>
        <dbReference type="ARBA" id="ARBA00022692"/>
    </source>
</evidence>
<dbReference type="NCBIfam" id="TIGR01525">
    <property type="entry name" value="ATPase-IB_hvy"/>
    <property type="match status" value="1"/>
</dbReference>
<dbReference type="GO" id="GO:0005524">
    <property type="term" value="F:ATP binding"/>
    <property type="evidence" value="ECO:0007669"/>
    <property type="project" value="UniProtKB-UniRule"/>
</dbReference>
<dbReference type="SUPFAM" id="SSF81653">
    <property type="entry name" value="Calcium ATPase, transduction domain A"/>
    <property type="match status" value="1"/>
</dbReference>
<protein>
    <submittedName>
        <fullName evidence="13">P-type ATPase exporting cations (Probably cadmium)</fullName>
        <ecNumber evidence="13">3.6.3.-</ecNumber>
    </submittedName>
</protein>
<dbReference type="GO" id="GO:0019829">
    <property type="term" value="F:ATPase-coupled monoatomic cation transmembrane transporter activity"/>
    <property type="evidence" value="ECO:0007669"/>
    <property type="project" value="InterPro"/>
</dbReference>
<keyword evidence="4 11" id="KW-0479">Metal-binding</keyword>
<dbReference type="HOGENOM" id="CLU_001771_6_3_14"/>
<evidence type="ECO:0000256" key="10">
    <source>
        <dbReference type="ARBA" id="ARBA00023136"/>
    </source>
</evidence>
<keyword evidence="14" id="KW-1185">Reference proteome</keyword>
<dbReference type="InterPro" id="IPR027256">
    <property type="entry name" value="P-typ_ATPase_IB"/>
</dbReference>
<keyword evidence="13" id="KW-0378">Hydrolase</keyword>
<dbReference type="PRINTS" id="PR00119">
    <property type="entry name" value="CATATPASE"/>
</dbReference>
<dbReference type="PANTHER" id="PTHR43079">
    <property type="entry name" value="PROBABLE CADMIUM/ZINC-TRANSPORTING ATPASE HMA1"/>
    <property type="match status" value="1"/>
</dbReference>
<evidence type="ECO:0000256" key="1">
    <source>
        <dbReference type="ARBA" id="ARBA00004651"/>
    </source>
</evidence>
<keyword evidence="3 11" id="KW-0812">Transmembrane</keyword>
<feature type="transmembrane region" description="Helical" evidence="11">
    <location>
        <begin position="304"/>
        <end position="331"/>
    </location>
</feature>
<dbReference type="InterPro" id="IPR023299">
    <property type="entry name" value="ATPase_P-typ_cyto_dom_N"/>
</dbReference>
<accession>B3QZM8</accession>
<dbReference type="NCBIfam" id="TIGR01494">
    <property type="entry name" value="ATPase_P-type"/>
    <property type="match status" value="1"/>
</dbReference>
<dbReference type="InterPro" id="IPR023298">
    <property type="entry name" value="ATPase_P-typ_TM_dom_sf"/>
</dbReference>
<dbReference type="Gene3D" id="2.70.150.10">
    <property type="entry name" value="Calcium-transporting ATPase, cytoplasmic transduction domain A"/>
    <property type="match status" value="1"/>
</dbReference>